<reference evidence="8 9" key="1">
    <citation type="journal article" date="2018" name="Mycol. Prog.">
        <title>Coniella lustricola, a new species from submerged detritus.</title>
        <authorList>
            <person name="Raudabaugh D.B."/>
            <person name="Iturriaga T."/>
            <person name="Carver A."/>
            <person name="Mondo S."/>
            <person name="Pangilinan J."/>
            <person name="Lipzen A."/>
            <person name="He G."/>
            <person name="Amirebrahimi M."/>
            <person name="Grigoriev I.V."/>
            <person name="Miller A.N."/>
        </authorList>
    </citation>
    <scope>NUCLEOTIDE SEQUENCE [LARGE SCALE GENOMIC DNA]</scope>
    <source>
        <strain evidence="8 9">B22-T-1</strain>
    </source>
</reference>
<evidence type="ECO:0000259" key="7">
    <source>
        <dbReference type="PROSITE" id="PS50850"/>
    </source>
</evidence>
<sequence length="540" mass="59697">MDKQDIGHCADDGDIPVSQNELTNATEKPVFTERLCLKIDAHVLLPMFFLNFLSLMGRTNIGAALVQKLVPDLHLDSIEVFFAIAITTAPIIVLEIPSQILMRFLRRKAGLPHSRYLCALDVGLGVVTLAQAFDQIYGQLLTTRFLVGVFDAGLIPGCVYIVGLYYPGTHLQWRLTMLMVGNICSNMIGSILAYAVAEIHADNGFRGWRWIFIVEGAVTILIALLCSISRLAEPSTATFLTPEEKSAIAANVELVQRTPSKSSRAAEWRSFLLNPLIYIWAMLYVFSCNTTSSIAVFAPTLVQSFHPTYTTPQVQAQVVPIFAVSVAVTLLIAYLADRTDHRCGFALVGYILQVVGCAVLLHVPADVYPQQNGAGTVAMLGLYCIAIGGFISLPMIWTLTLLNYETTLQRAIACGFVVGVGNVGGFTSSWLFRTSQGPYYHEGILAILIMTAAASVLLMFTLSTMVVLQRKALRRGSRVDRIYGSEKRRQYRYERFLCMASPLGLINLWRAEPCKLSSCCYAADGFVRLKLELSRWQDYI</sequence>
<feature type="transmembrane region" description="Helical" evidence="6">
    <location>
        <begin position="178"/>
        <end position="196"/>
    </location>
</feature>
<feature type="transmembrane region" description="Helical" evidence="6">
    <location>
        <begin position="444"/>
        <end position="468"/>
    </location>
</feature>
<keyword evidence="4 6" id="KW-1133">Transmembrane helix</keyword>
<dbReference type="InterPro" id="IPR020846">
    <property type="entry name" value="MFS_dom"/>
</dbReference>
<dbReference type="AlphaFoldDB" id="A0A2T3A8W7"/>
<evidence type="ECO:0000313" key="9">
    <source>
        <dbReference type="Proteomes" id="UP000241462"/>
    </source>
</evidence>
<feature type="domain" description="Major facilitator superfamily (MFS) profile" evidence="7">
    <location>
        <begin position="43"/>
        <end position="471"/>
    </location>
</feature>
<organism evidence="8 9">
    <name type="scientific">Coniella lustricola</name>
    <dbReference type="NCBI Taxonomy" id="2025994"/>
    <lineage>
        <taxon>Eukaryota</taxon>
        <taxon>Fungi</taxon>
        <taxon>Dikarya</taxon>
        <taxon>Ascomycota</taxon>
        <taxon>Pezizomycotina</taxon>
        <taxon>Sordariomycetes</taxon>
        <taxon>Sordariomycetidae</taxon>
        <taxon>Diaporthales</taxon>
        <taxon>Schizoparmaceae</taxon>
        <taxon>Coniella</taxon>
    </lineage>
</organism>
<dbReference type="Proteomes" id="UP000241462">
    <property type="component" value="Unassembled WGS sequence"/>
</dbReference>
<dbReference type="Pfam" id="PF07690">
    <property type="entry name" value="MFS_1"/>
    <property type="match status" value="1"/>
</dbReference>
<evidence type="ECO:0000256" key="4">
    <source>
        <dbReference type="ARBA" id="ARBA00022989"/>
    </source>
</evidence>
<evidence type="ECO:0000256" key="5">
    <source>
        <dbReference type="ARBA" id="ARBA00023136"/>
    </source>
</evidence>
<feature type="transmembrane region" description="Helical" evidence="6">
    <location>
        <begin position="43"/>
        <end position="66"/>
    </location>
</feature>
<feature type="transmembrane region" description="Helical" evidence="6">
    <location>
        <begin position="116"/>
        <end position="133"/>
    </location>
</feature>
<dbReference type="PANTHER" id="PTHR43791:SF52">
    <property type="entry name" value="TRANSPORTER, PUTATIVE (AFU_ORTHOLOGUE AFUA_1G11820)-RELATED"/>
    <property type="match status" value="1"/>
</dbReference>
<keyword evidence="5 6" id="KW-0472">Membrane</keyword>
<feature type="transmembrane region" description="Helical" evidence="6">
    <location>
        <begin position="208"/>
        <end position="228"/>
    </location>
</feature>
<dbReference type="PROSITE" id="PS50850">
    <property type="entry name" value="MFS"/>
    <property type="match status" value="1"/>
</dbReference>
<dbReference type="Gene3D" id="1.20.1250.20">
    <property type="entry name" value="MFS general substrate transporter like domains"/>
    <property type="match status" value="2"/>
</dbReference>
<dbReference type="EMBL" id="KZ678435">
    <property type="protein sequence ID" value="PSR86967.1"/>
    <property type="molecule type" value="Genomic_DNA"/>
</dbReference>
<dbReference type="OrthoDB" id="19923at2759"/>
<keyword evidence="2" id="KW-0813">Transport</keyword>
<dbReference type="SUPFAM" id="SSF103473">
    <property type="entry name" value="MFS general substrate transporter"/>
    <property type="match status" value="1"/>
</dbReference>
<comment type="subcellular location">
    <subcellularLocation>
        <location evidence="1">Membrane</location>
        <topology evidence="1">Multi-pass membrane protein</topology>
    </subcellularLocation>
</comment>
<proteinExistence type="predicted"/>
<evidence type="ECO:0000256" key="2">
    <source>
        <dbReference type="ARBA" id="ARBA00022448"/>
    </source>
</evidence>
<name>A0A2T3A8W7_9PEZI</name>
<feature type="transmembrane region" description="Helical" evidence="6">
    <location>
        <begin position="377"/>
        <end position="399"/>
    </location>
</feature>
<accession>A0A2T3A8W7</accession>
<dbReference type="InterPro" id="IPR036259">
    <property type="entry name" value="MFS_trans_sf"/>
</dbReference>
<feature type="transmembrane region" description="Helical" evidence="6">
    <location>
        <begin position="145"/>
        <end position="166"/>
    </location>
</feature>
<feature type="transmembrane region" description="Helical" evidence="6">
    <location>
        <begin position="411"/>
        <end position="432"/>
    </location>
</feature>
<protein>
    <submittedName>
        <fullName evidence="8">Major facilitator superfamily domain-containing protein</fullName>
    </submittedName>
</protein>
<evidence type="ECO:0000256" key="6">
    <source>
        <dbReference type="SAM" id="Phobius"/>
    </source>
</evidence>
<feature type="transmembrane region" description="Helical" evidence="6">
    <location>
        <begin position="318"/>
        <end position="336"/>
    </location>
</feature>
<evidence type="ECO:0000256" key="1">
    <source>
        <dbReference type="ARBA" id="ARBA00004141"/>
    </source>
</evidence>
<feature type="transmembrane region" description="Helical" evidence="6">
    <location>
        <begin position="271"/>
        <end position="298"/>
    </location>
</feature>
<feature type="transmembrane region" description="Helical" evidence="6">
    <location>
        <begin position="78"/>
        <end position="96"/>
    </location>
</feature>
<feature type="transmembrane region" description="Helical" evidence="6">
    <location>
        <begin position="343"/>
        <end position="365"/>
    </location>
</feature>
<keyword evidence="3 6" id="KW-0812">Transmembrane</keyword>
<dbReference type="InterPro" id="IPR011701">
    <property type="entry name" value="MFS"/>
</dbReference>
<dbReference type="GO" id="GO:0022857">
    <property type="term" value="F:transmembrane transporter activity"/>
    <property type="evidence" value="ECO:0007669"/>
    <property type="project" value="InterPro"/>
</dbReference>
<dbReference type="InParanoid" id="A0A2T3A8W7"/>
<evidence type="ECO:0000256" key="3">
    <source>
        <dbReference type="ARBA" id="ARBA00022692"/>
    </source>
</evidence>
<gene>
    <name evidence="8" type="ORF">BD289DRAFT_499421</name>
</gene>
<dbReference type="PANTHER" id="PTHR43791">
    <property type="entry name" value="PERMEASE-RELATED"/>
    <property type="match status" value="1"/>
</dbReference>
<dbReference type="GO" id="GO:0016020">
    <property type="term" value="C:membrane"/>
    <property type="evidence" value="ECO:0007669"/>
    <property type="project" value="UniProtKB-SubCell"/>
</dbReference>
<keyword evidence="9" id="KW-1185">Reference proteome</keyword>
<evidence type="ECO:0000313" key="8">
    <source>
        <dbReference type="EMBL" id="PSR86967.1"/>
    </source>
</evidence>